<organism evidence="6 7">
    <name type="scientific">Platysternon megacephalum</name>
    <name type="common">big-headed turtle</name>
    <dbReference type="NCBI Taxonomy" id="55544"/>
    <lineage>
        <taxon>Eukaryota</taxon>
        <taxon>Metazoa</taxon>
        <taxon>Chordata</taxon>
        <taxon>Craniata</taxon>
        <taxon>Vertebrata</taxon>
        <taxon>Euteleostomi</taxon>
        <taxon>Archelosauria</taxon>
        <taxon>Testudinata</taxon>
        <taxon>Testudines</taxon>
        <taxon>Cryptodira</taxon>
        <taxon>Durocryptodira</taxon>
        <taxon>Testudinoidea</taxon>
        <taxon>Platysternidae</taxon>
        <taxon>Platysternon</taxon>
    </lineage>
</organism>
<evidence type="ECO:0000256" key="4">
    <source>
        <dbReference type="SAM" id="MobiDB-lite"/>
    </source>
</evidence>
<evidence type="ECO:0000256" key="3">
    <source>
        <dbReference type="SAM" id="Coils"/>
    </source>
</evidence>
<keyword evidence="6" id="KW-0812">Transmembrane</keyword>
<dbReference type="GO" id="GO:0031424">
    <property type="term" value="P:keratinization"/>
    <property type="evidence" value="ECO:0007669"/>
    <property type="project" value="TreeGrafter"/>
</dbReference>
<feature type="coiled-coil region" evidence="3">
    <location>
        <begin position="349"/>
        <end position="376"/>
    </location>
</feature>
<dbReference type="GO" id="GO:0030280">
    <property type="term" value="F:structural constituent of skin epidermis"/>
    <property type="evidence" value="ECO:0007669"/>
    <property type="project" value="TreeGrafter"/>
</dbReference>
<dbReference type="AlphaFoldDB" id="A0A4D9E9V8"/>
<dbReference type="InterPro" id="IPR039008">
    <property type="entry name" value="IF_rod_dom"/>
</dbReference>
<dbReference type="PANTHER" id="PTHR45616:SF1">
    <property type="entry name" value="KERATIN, TYPE II CYTOSKELETAL 80"/>
    <property type="match status" value="1"/>
</dbReference>
<sequence length="499" mass="56144">MTSRSNEFSSLSSSSLSSWEASWNRNRGSSVVTSSEYDGCSSPGGPASRSFSTSSLGGYTSSSCPSVFINEKVLTPLRLDMDPTFQERRKQEKEEMKILNDQFASLIGKVQCLEQQNKILTIRWSFLKDQDNSRSESDIKLLYDQYMSKLKQEMRAVGHEREQLESELTEVLKSMDNIRTRYEDEIHKRSGMEFTFVELKRDLDAGSMHRTELEVKLHGLQELMELKKAVYEQELQELLAEIKDISVVMGIDNRCSLDLSRIVEEVRAQYEALAFRSWEEAEALTWSKLNEGATHSATYRDQLFSGRREIAELTIHIQKLRTCIVSLKSQCLRLEEDIKEAGGNGQLALRDAEAKLAELEEALHRGKADMAALVKEYHELMNIKLALDVEILTYRKLVEGEESSMESPTCPVVSSIHSSPRHFSSISSFSGSSQLASRARGNSTDGVTRNGAVAEAVLTRSQSGGSASRDADERPSGARPKHRLLSDEEHHREESIPAE</sequence>
<feature type="coiled-coil region" evidence="3">
    <location>
        <begin position="147"/>
        <end position="181"/>
    </location>
</feature>
<dbReference type="Proteomes" id="UP000297703">
    <property type="component" value="Unassembled WGS sequence"/>
</dbReference>
<feature type="compositionally biased region" description="Low complexity" evidence="4">
    <location>
        <begin position="1"/>
        <end position="25"/>
    </location>
</feature>
<dbReference type="InterPro" id="IPR003054">
    <property type="entry name" value="Keratin_II"/>
</dbReference>
<feature type="region of interest" description="Disordered" evidence="4">
    <location>
        <begin position="1"/>
        <end position="46"/>
    </location>
</feature>
<dbReference type="GO" id="GO:0045109">
    <property type="term" value="P:intermediate filament organization"/>
    <property type="evidence" value="ECO:0007669"/>
    <property type="project" value="TreeGrafter"/>
</dbReference>
<dbReference type="OrthoDB" id="2441647at2759"/>
<dbReference type="Gene3D" id="1.20.5.170">
    <property type="match status" value="1"/>
</dbReference>
<feature type="compositionally biased region" description="Polar residues" evidence="4">
    <location>
        <begin position="26"/>
        <end position="36"/>
    </location>
</feature>
<feature type="coiled-coil region" evidence="3">
    <location>
        <begin position="221"/>
        <end position="248"/>
    </location>
</feature>
<keyword evidence="2 3" id="KW-0175">Coiled coil</keyword>
<protein>
    <submittedName>
        <fullName evidence="6">Transmembrane protein 138</fullName>
    </submittedName>
</protein>
<dbReference type="Gene3D" id="1.20.5.1160">
    <property type="entry name" value="Vasodilator-stimulated phosphoprotein"/>
    <property type="match status" value="1"/>
</dbReference>
<dbReference type="FunFam" id="1.20.5.1160:FF:000001">
    <property type="entry name" value="Keratin type II"/>
    <property type="match status" value="1"/>
</dbReference>
<dbReference type="EMBL" id="QXTE01000157">
    <property type="protein sequence ID" value="TFK03524.1"/>
    <property type="molecule type" value="Genomic_DNA"/>
</dbReference>
<evidence type="ECO:0000259" key="5">
    <source>
        <dbReference type="PROSITE" id="PS51842"/>
    </source>
</evidence>
<dbReference type="Pfam" id="PF00038">
    <property type="entry name" value="Filament"/>
    <property type="match status" value="1"/>
</dbReference>
<dbReference type="GO" id="GO:0045095">
    <property type="term" value="C:keratin filament"/>
    <property type="evidence" value="ECO:0007669"/>
    <property type="project" value="InterPro"/>
</dbReference>
<evidence type="ECO:0000256" key="1">
    <source>
        <dbReference type="ARBA" id="ARBA00022754"/>
    </source>
</evidence>
<evidence type="ECO:0000313" key="6">
    <source>
        <dbReference type="EMBL" id="TFK03524.1"/>
    </source>
</evidence>
<reference evidence="6 7" key="2">
    <citation type="submission" date="2019-04" db="EMBL/GenBank/DDBJ databases">
        <title>The genome sequence of big-headed turtle.</title>
        <authorList>
            <person name="Gong S."/>
        </authorList>
    </citation>
    <scope>NUCLEOTIDE SEQUENCE [LARGE SCALE GENOMIC DNA]</scope>
    <source>
        <strain evidence="6">DO16091913</strain>
        <tissue evidence="6">Muscle</tissue>
    </source>
</reference>
<name>A0A4D9E9V8_9SAUR</name>
<dbReference type="PRINTS" id="PR01276">
    <property type="entry name" value="TYPE2KERATIN"/>
</dbReference>
<dbReference type="SUPFAM" id="SSF64593">
    <property type="entry name" value="Intermediate filament protein, coiled coil region"/>
    <property type="match status" value="2"/>
</dbReference>
<dbReference type="PROSITE" id="PS51842">
    <property type="entry name" value="IF_ROD_2"/>
    <property type="match status" value="1"/>
</dbReference>
<dbReference type="SMART" id="SM01391">
    <property type="entry name" value="Filament"/>
    <property type="match status" value="1"/>
</dbReference>
<gene>
    <name evidence="6" type="ORF">DR999_PMT14084</name>
</gene>
<feature type="domain" description="IF rod" evidence="5">
    <location>
        <begin position="92"/>
        <end position="405"/>
    </location>
</feature>
<keyword evidence="7" id="KW-1185">Reference proteome</keyword>
<dbReference type="Gene3D" id="1.20.5.500">
    <property type="entry name" value="Single helix bin"/>
    <property type="match status" value="1"/>
</dbReference>
<dbReference type="GO" id="GO:0005615">
    <property type="term" value="C:extracellular space"/>
    <property type="evidence" value="ECO:0007669"/>
    <property type="project" value="TreeGrafter"/>
</dbReference>
<dbReference type="STRING" id="55544.A0A4D9E9V8"/>
<evidence type="ECO:0000313" key="7">
    <source>
        <dbReference type="Proteomes" id="UP000297703"/>
    </source>
</evidence>
<proteinExistence type="predicted"/>
<feature type="compositionally biased region" description="Basic and acidic residues" evidence="4">
    <location>
        <begin position="484"/>
        <end position="499"/>
    </location>
</feature>
<keyword evidence="1" id="KW-0403">Intermediate filament</keyword>
<feature type="region of interest" description="Disordered" evidence="4">
    <location>
        <begin position="427"/>
        <end position="499"/>
    </location>
</feature>
<accession>A0A4D9E9V8</accession>
<dbReference type="PANTHER" id="PTHR45616">
    <property type="entry name" value="GATA-TYPE DOMAIN-CONTAINING PROTEIN"/>
    <property type="match status" value="1"/>
</dbReference>
<reference evidence="6 7" key="1">
    <citation type="submission" date="2019-04" db="EMBL/GenBank/DDBJ databases">
        <title>Draft genome of the big-headed turtle Platysternon megacephalum.</title>
        <authorList>
            <person name="Gong S."/>
        </authorList>
    </citation>
    <scope>NUCLEOTIDE SEQUENCE [LARGE SCALE GENOMIC DNA]</scope>
    <source>
        <strain evidence="6">DO16091913</strain>
        <tissue evidence="6">Muscle</tissue>
    </source>
</reference>
<comment type="caution">
    <text evidence="6">The sequence shown here is derived from an EMBL/GenBank/DDBJ whole genome shotgun (WGS) entry which is preliminary data.</text>
</comment>
<keyword evidence="6" id="KW-0472">Membrane</keyword>
<feature type="compositionally biased region" description="Polar residues" evidence="4">
    <location>
        <begin position="434"/>
        <end position="447"/>
    </location>
</feature>
<evidence type="ECO:0000256" key="2">
    <source>
        <dbReference type="ARBA" id="ARBA00023054"/>
    </source>
</evidence>